<protein>
    <recommendedName>
        <fullName evidence="4">BZIP domain-containing protein</fullName>
    </recommendedName>
</protein>
<accession>A0A9P4JTJ3</accession>
<sequence>MTSSDSEGQPRRRKRSRTTNIANSDDGSHKKARGRPRVETQDASSADRRRTQIRLAQRAYRQRKETTISSLKKQNTQLQSIIKDMNQSFLRFNDSALRSGILGSTGLAQELKAVTETFARLAQTAALEGSSKADDQPADGEFDPATEWHNATKAVRTQNKAHNDQNASPPFVYEPDIRWEHSIGFTNSSVIQHTSTPTPRLSHTAGYEGSIHFSATSNFPREIWGNNTFVPARPETSTVCQFRDQSSTNKKHVTDSQPLPFGLVDIQIPEQFPYQLLPQTCAVNLPSPNPTPPPTRLPTPPEPNLTLVSNKALPPPFTYSFQESTFARRITRASLEGGFHLLSSASIRPAAIKHVFRLSMPFRTVEQLREKFRLLLSRGTHEALDSLNTPFLHLGGAGTHYPKRDAQGNIIPIPNSWTVRSIGPHKTILLESSTDSARFMNLPVDLTGFEGEWFDAQDVQGYLESEKGLFVNPRDTFAECEVEVEENEDGVEDSLSFSRSAGVDLTFPDQRPVLSNASSSSGSLSSNSTTATRIASSQSYAILPHSAQGVDMETGVFSEFKEFAEMDAALMFEQQPLDLDLGVGLNANMNSALNSNHVGDMGSITQQMSNRMRRKRKRPVLIDVSKLTDGIVKNAVCLGRCPGFRRSDVDLAFRAAIIQIH</sequence>
<evidence type="ECO:0008006" key="4">
    <source>
        <dbReference type="Google" id="ProtNLM"/>
    </source>
</evidence>
<gene>
    <name evidence="2" type="ORF">GQ43DRAFT_477454</name>
</gene>
<evidence type="ECO:0000313" key="3">
    <source>
        <dbReference type="Proteomes" id="UP000799536"/>
    </source>
</evidence>
<feature type="region of interest" description="Disordered" evidence="1">
    <location>
        <begin position="1"/>
        <end position="50"/>
    </location>
</feature>
<keyword evidence="3" id="KW-1185">Reference proteome</keyword>
<dbReference type="Proteomes" id="UP000799536">
    <property type="component" value="Unassembled WGS sequence"/>
</dbReference>
<dbReference type="EMBL" id="ML993858">
    <property type="protein sequence ID" value="KAF2205306.1"/>
    <property type="molecule type" value="Genomic_DNA"/>
</dbReference>
<feature type="compositionally biased region" description="Basic and acidic residues" evidence="1">
    <location>
        <begin position="36"/>
        <end position="50"/>
    </location>
</feature>
<organism evidence="2 3">
    <name type="scientific">Delitschia confertaspora ATCC 74209</name>
    <dbReference type="NCBI Taxonomy" id="1513339"/>
    <lineage>
        <taxon>Eukaryota</taxon>
        <taxon>Fungi</taxon>
        <taxon>Dikarya</taxon>
        <taxon>Ascomycota</taxon>
        <taxon>Pezizomycotina</taxon>
        <taxon>Dothideomycetes</taxon>
        <taxon>Pleosporomycetidae</taxon>
        <taxon>Pleosporales</taxon>
        <taxon>Delitschiaceae</taxon>
        <taxon>Delitschia</taxon>
    </lineage>
</organism>
<name>A0A9P4JTJ3_9PLEO</name>
<dbReference type="GO" id="GO:0003700">
    <property type="term" value="F:DNA-binding transcription factor activity"/>
    <property type="evidence" value="ECO:0007669"/>
    <property type="project" value="InterPro"/>
</dbReference>
<dbReference type="InterPro" id="IPR046347">
    <property type="entry name" value="bZIP_sf"/>
</dbReference>
<proteinExistence type="predicted"/>
<dbReference type="Gene3D" id="1.20.5.170">
    <property type="match status" value="1"/>
</dbReference>
<dbReference type="PANTHER" id="PTHR40618">
    <property type="entry name" value="B-ZIP TRANSCRIPTION FACTOR (EUROFUNG)-RELATED"/>
    <property type="match status" value="1"/>
</dbReference>
<evidence type="ECO:0000256" key="1">
    <source>
        <dbReference type="SAM" id="MobiDB-lite"/>
    </source>
</evidence>
<dbReference type="PANTHER" id="PTHR40618:SF1">
    <property type="entry name" value="B-ZIP TRANSCRIPTION FACTOR (EUROFUNG)"/>
    <property type="match status" value="1"/>
</dbReference>
<dbReference type="AlphaFoldDB" id="A0A9P4JTJ3"/>
<dbReference type="SUPFAM" id="SSF57959">
    <property type="entry name" value="Leucine zipper domain"/>
    <property type="match status" value="1"/>
</dbReference>
<dbReference type="OrthoDB" id="3555317at2759"/>
<reference evidence="2" key="1">
    <citation type="journal article" date="2020" name="Stud. Mycol.">
        <title>101 Dothideomycetes genomes: a test case for predicting lifestyles and emergence of pathogens.</title>
        <authorList>
            <person name="Haridas S."/>
            <person name="Albert R."/>
            <person name="Binder M."/>
            <person name="Bloem J."/>
            <person name="Labutti K."/>
            <person name="Salamov A."/>
            <person name="Andreopoulos B."/>
            <person name="Baker S."/>
            <person name="Barry K."/>
            <person name="Bills G."/>
            <person name="Bluhm B."/>
            <person name="Cannon C."/>
            <person name="Castanera R."/>
            <person name="Culley D."/>
            <person name="Daum C."/>
            <person name="Ezra D."/>
            <person name="Gonzalez J."/>
            <person name="Henrissat B."/>
            <person name="Kuo A."/>
            <person name="Liang C."/>
            <person name="Lipzen A."/>
            <person name="Lutzoni F."/>
            <person name="Magnuson J."/>
            <person name="Mondo S."/>
            <person name="Nolan M."/>
            <person name="Ohm R."/>
            <person name="Pangilinan J."/>
            <person name="Park H.-J."/>
            <person name="Ramirez L."/>
            <person name="Alfaro M."/>
            <person name="Sun H."/>
            <person name="Tritt A."/>
            <person name="Yoshinaga Y."/>
            <person name="Zwiers L.-H."/>
            <person name="Turgeon B."/>
            <person name="Goodwin S."/>
            <person name="Spatafora J."/>
            <person name="Crous P."/>
            <person name="Grigoriev I."/>
        </authorList>
    </citation>
    <scope>NUCLEOTIDE SEQUENCE</scope>
    <source>
        <strain evidence="2">ATCC 74209</strain>
    </source>
</reference>
<evidence type="ECO:0000313" key="2">
    <source>
        <dbReference type="EMBL" id="KAF2205306.1"/>
    </source>
</evidence>
<dbReference type="CDD" id="cd14688">
    <property type="entry name" value="bZIP_YAP"/>
    <property type="match status" value="1"/>
</dbReference>
<comment type="caution">
    <text evidence="2">The sequence shown here is derived from an EMBL/GenBank/DDBJ whole genome shotgun (WGS) entry which is preliminary data.</text>
</comment>